<accession>A0A8J9VDR9</accession>
<feature type="non-terminal residue" evidence="2">
    <location>
        <position position="188"/>
    </location>
</feature>
<feature type="domain" description="MADF" evidence="1">
    <location>
        <begin position="2"/>
        <end position="70"/>
    </location>
</feature>
<proteinExistence type="predicted"/>
<evidence type="ECO:0000313" key="3">
    <source>
        <dbReference type="Proteomes" id="UP000838878"/>
    </source>
</evidence>
<keyword evidence="3" id="KW-1185">Reference proteome</keyword>
<dbReference type="EMBL" id="OV170222">
    <property type="protein sequence ID" value="CAH0720658.1"/>
    <property type="molecule type" value="Genomic_DNA"/>
</dbReference>
<reference evidence="2" key="1">
    <citation type="submission" date="2021-12" db="EMBL/GenBank/DDBJ databases">
        <authorList>
            <person name="Martin H S."/>
        </authorList>
    </citation>
    <scope>NUCLEOTIDE SEQUENCE</scope>
</reference>
<dbReference type="PANTHER" id="PTHR21505">
    <property type="entry name" value="MADF DOMAIN-CONTAINING PROTEIN-RELATED"/>
    <property type="match status" value="1"/>
</dbReference>
<evidence type="ECO:0000313" key="2">
    <source>
        <dbReference type="EMBL" id="CAH0720658.1"/>
    </source>
</evidence>
<protein>
    <recommendedName>
        <fullName evidence="1">MADF domain-containing protein</fullName>
    </recommendedName>
</protein>
<organism evidence="2 3">
    <name type="scientific">Brenthis ino</name>
    <name type="common">lesser marbled fritillary</name>
    <dbReference type="NCBI Taxonomy" id="405034"/>
    <lineage>
        <taxon>Eukaryota</taxon>
        <taxon>Metazoa</taxon>
        <taxon>Ecdysozoa</taxon>
        <taxon>Arthropoda</taxon>
        <taxon>Hexapoda</taxon>
        <taxon>Insecta</taxon>
        <taxon>Pterygota</taxon>
        <taxon>Neoptera</taxon>
        <taxon>Endopterygota</taxon>
        <taxon>Lepidoptera</taxon>
        <taxon>Glossata</taxon>
        <taxon>Ditrysia</taxon>
        <taxon>Papilionoidea</taxon>
        <taxon>Nymphalidae</taxon>
        <taxon>Heliconiinae</taxon>
        <taxon>Argynnini</taxon>
        <taxon>Brenthis</taxon>
    </lineage>
</organism>
<dbReference type="InterPro" id="IPR006578">
    <property type="entry name" value="MADF-dom"/>
</dbReference>
<sequence length="188" mass="21963">MKAKRQQAYKNLLDSYNKKYRANLSMDLLKKKIQNMTFIYKREKNKYLSARAKGEEYSTPIWYYDLISFIDSADNKDSTDLTTSRKNEDQESSVCNDEYVEFEDEDRITSKPESEVVYLLNHNDNKVTSNQTSRENIESEAISFGRTIGLQLQELNTSQRIIAEKLISDTIFNARLHKLTTNSCIKLE</sequence>
<evidence type="ECO:0000259" key="1">
    <source>
        <dbReference type="Pfam" id="PF10545"/>
    </source>
</evidence>
<dbReference type="OrthoDB" id="8195247at2759"/>
<gene>
    <name evidence="2" type="ORF">BINO364_LOCUS6865</name>
</gene>
<dbReference type="Proteomes" id="UP000838878">
    <property type="component" value="Chromosome 2"/>
</dbReference>
<dbReference type="AlphaFoldDB" id="A0A8J9VDR9"/>
<dbReference type="PANTHER" id="PTHR21505:SF8">
    <property type="entry name" value="DPT-YFP REPRESSOR BY OVEREXPRESSION, ISOFORM D-RELATED"/>
    <property type="match status" value="1"/>
</dbReference>
<name>A0A8J9VDR9_9NEOP</name>
<dbReference type="Pfam" id="PF10545">
    <property type="entry name" value="MADF_DNA_bdg"/>
    <property type="match status" value="1"/>
</dbReference>